<gene>
    <name evidence="2" type="ORF">E2605_07190</name>
</gene>
<evidence type="ECO:0000313" key="3">
    <source>
        <dbReference type="Proteomes" id="UP000297861"/>
    </source>
</evidence>
<evidence type="ECO:0000256" key="1">
    <source>
        <dbReference type="SAM" id="Coils"/>
    </source>
</evidence>
<evidence type="ECO:0000313" key="2">
    <source>
        <dbReference type="EMBL" id="TFD97445.1"/>
    </source>
</evidence>
<sequence length="321" mass="37402">MDDNRAEILETSTRTIEQLYDLTVFFEDQTIMNIYLQNQVIHKLFEDNPDMDVNKLELYHIQFTMTLVELLEKIKKKNERIVGMMKSEIELNNDMMQKLRKAIAMEGSFEGEKVQQALKVSRSIYNFHKILSSQSRDYPFLENTTIFGLKFYKEYFFEVDPQLQEALIGYSSSDVYRNSYGAIGRGLLTTLAANSYAIDFFAGIRIGNLLAEIYRIRNNDTYFIFVPSKNLFLQVEMSLFTDKDEWVAELSKKESTIKDLTIKNIELEKNIKSNLKKIDDDIADLLKENLKKVTDIDFLADLENVDIQANTLKAMLETKMI</sequence>
<keyword evidence="3" id="KW-1185">Reference proteome</keyword>
<dbReference type="EMBL" id="SOML01000003">
    <property type="protein sequence ID" value="TFD97445.1"/>
    <property type="molecule type" value="Genomic_DNA"/>
</dbReference>
<dbReference type="Proteomes" id="UP000297861">
    <property type="component" value="Unassembled WGS sequence"/>
</dbReference>
<reference evidence="2 3" key="1">
    <citation type="submission" date="2019-03" db="EMBL/GenBank/DDBJ databases">
        <title>San Antonio Military Medical Center submission to MRSN (WRAIR), pending publication.</title>
        <authorList>
            <person name="Blyth D.M."/>
            <person name="Mccarthy S.L."/>
            <person name="Schall S.E."/>
            <person name="Stam J.A."/>
            <person name="Ong A.C."/>
            <person name="Mcgann P.T."/>
        </authorList>
    </citation>
    <scope>NUCLEOTIDE SEQUENCE [LARGE SCALE GENOMIC DNA]</scope>
    <source>
        <strain evidence="2 3">MRSN571793</strain>
    </source>
</reference>
<protein>
    <submittedName>
        <fullName evidence="2">Uncharacterized protein</fullName>
    </submittedName>
</protein>
<proteinExistence type="predicted"/>
<dbReference type="STRING" id="1121485.GCA_000426485_02325"/>
<accession>A0A4Y8L460</accession>
<feature type="coiled-coil region" evidence="1">
    <location>
        <begin position="250"/>
        <end position="288"/>
    </location>
</feature>
<dbReference type="RefSeq" id="WP_134435938.1">
    <property type="nucleotide sequence ID" value="NZ_JBEBQM010000013.1"/>
</dbReference>
<dbReference type="OrthoDB" id="995060at2"/>
<name>A0A4Y8L460_9BACT</name>
<dbReference type="AlphaFoldDB" id="A0A4Y8L460"/>
<organism evidence="2 3">
    <name type="scientific">Dysgonomonas capnocytophagoides</name>
    <dbReference type="NCBI Taxonomy" id="45254"/>
    <lineage>
        <taxon>Bacteria</taxon>
        <taxon>Pseudomonadati</taxon>
        <taxon>Bacteroidota</taxon>
        <taxon>Bacteroidia</taxon>
        <taxon>Bacteroidales</taxon>
        <taxon>Dysgonomonadaceae</taxon>
        <taxon>Dysgonomonas</taxon>
    </lineage>
</organism>
<keyword evidence="1" id="KW-0175">Coiled coil</keyword>
<comment type="caution">
    <text evidence="2">The sequence shown here is derived from an EMBL/GenBank/DDBJ whole genome shotgun (WGS) entry which is preliminary data.</text>
</comment>